<dbReference type="AlphaFoldDB" id="A0A830C4P3"/>
<evidence type="ECO:0000256" key="5">
    <source>
        <dbReference type="SAM" id="SignalP"/>
    </source>
</evidence>
<dbReference type="Gene3D" id="3.40.50.1110">
    <property type="entry name" value="SGNH hydrolase"/>
    <property type="match status" value="2"/>
</dbReference>
<dbReference type="Proteomes" id="UP000653305">
    <property type="component" value="Unassembled WGS sequence"/>
</dbReference>
<dbReference type="PANTHER" id="PTHR22835">
    <property type="entry name" value="ZINC FINGER FYVE DOMAIN CONTAINING PROTEIN"/>
    <property type="match status" value="1"/>
</dbReference>
<reference evidence="6" key="1">
    <citation type="submission" date="2020-07" db="EMBL/GenBank/DDBJ databases">
        <title>Ethylene signaling mediates host invasion by parasitic plants.</title>
        <authorList>
            <person name="Yoshida S."/>
        </authorList>
    </citation>
    <scope>NUCLEOTIDE SEQUENCE</scope>
    <source>
        <strain evidence="6">Okayama</strain>
    </source>
</reference>
<evidence type="ECO:0000256" key="1">
    <source>
        <dbReference type="ARBA" id="ARBA00008668"/>
    </source>
</evidence>
<comment type="similarity">
    <text evidence="1">Belongs to the 'GDSL' lipolytic enzyme family.</text>
</comment>
<feature type="signal peptide" evidence="5">
    <location>
        <begin position="1"/>
        <end position="25"/>
    </location>
</feature>
<dbReference type="Pfam" id="PF00657">
    <property type="entry name" value="Lipase_GDSL"/>
    <property type="match status" value="1"/>
</dbReference>
<evidence type="ECO:0000256" key="3">
    <source>
        <dbReference type="ARBA" id="ARBA00022801"/>
    </source>
</evidence>
<dbReference type="PANTHER" id="PTHR22835:SF683">
    <property type="entry name" value="OS05G0506800 PROTEIN"/>
    <property type="match status" value="1"/>
</dbReference>
<protein>
    <submittedName>
        <fullName evidence="6">Acetylajmalan esterase</fullName>
    </submittedName>
</protein>
<evidence type="ECO:0000313" key="6">
    <source>
        <dbReference type="EMBL" id="GFP90305.1"/>
    </source>
</evidence>
<dbReference type="EMBL" id="BMAC01000215">
    <property type="protein sequence ID" value="GFP90305.1"/>
    <property type="molecule type" value="Genomic_DNA"/>
</dbReference>
<keyword evidence="4" id="KW-0325">Glycoprotein</keyword>
<accession>A0A830C4P3</accession>
<gene>
    <name evidence="6" type="ORF">PHJA_001174400</name>
</gene>
<comment type="caution">
    <text evidence="6">The sequence shown here is derived from an EMBL/GenBank/DDBJ whole genome shotgun (WGS) entry which is preliminary data.</text>
</comment>
<feature type="chain" id="PRO_5032489334" evidence="5">
    <location>
        <begin position="26"/>
        <end position="620"/>
    </location>
</feature>
<keyword evidence="2 5" id="KW-0732">Signal</keyword>
<dbReference type="InterPro" id="IPR001087">
    <property type="entry name" value="GDSL"/>
</dbReference>
<dbReference type="OrthoDB" id="870535at2759"/>
<proteinExistence type="inferred from homology"/>
<evidence type="ECO:0000313" key="7">
    <source>
        <dbReference type="Proteomes" id="UP000653305"/>
    </source>
</evidence>
<dbReference type="InterPro" id="IPR036514">
    <property type="entry name" value="SGNH_hydro_sf"/>
</dbReference>
<organism evidence="6 7">
    <name type="scientific">Phtheirospermum japonicum</name>
    <dbReference type="NCBI Taxonomy" id="374723"/>
    <lineage>
        <taxon>Eukaryota</taxon>
        <taxon>Viridiplantae</taxon>
        <taxon>Streptophyta</taxon>
        <taxon>Embryophyta</taxon>
        <taxon>Tracheophyta</taxon>
        <taxon>Spermatophyta</taxon>
        <taxon>Magnoliopsida</taxon>
        <taxon>eudicotyledons</taxon>
        <taxon>Gunneridae</taxon>
        <taxon>Pentapetalae</taxon>
        <taxon>asterids</taxon>
        <taxon>lamiids</taxon>
        <taxon>Lamiales</taxon>
        <taxon>Orobanchaceae</taxon>
        <taxon>Orobanchaceae incertae sedis</taxon>
        <taxon>Phtheirospermum</taxon>
    </lineage>
</organism>
<dbReference type="CDD" id="cd01837">
    <property type="entry name" value="SGNH_plant_lipase_like"/>
    <property type="match status" value="1"/>
</dbReference>
<keyword evidence="7" id="KW-1185">Reference proteome</keyword>
<dbReference type="InterPro" id="IPR035669">
    <property type="entry name" value="SGNH_plant_lipase-like"/>
</dbReference>
<name>A0A830C4P3_9LAMI</name>
<sequence length="620" mass="67720">MDSSCSYVIKLICVFLFILVDGTSSQSGGCPFQYLYHFGDGVTDVGNSIKVLPWGPSLPAARLPYGQTFPGRPTGRWGDGRIDFDYAAADFGFPTITPYLSSNSSSSNGVIFSVARSPVLDHMFFKSRGVKIPPYAVPLSVQLSWFKTHLKSICSTPTDCADRLGNSLVLMGDIEGNDIGYALVQGKSIKEVQTYVPFVTQAQIDATREVIRMGAKRIIIPGNAPIGCFPYILTALRSNDPAAYDDLGCLKSVNDLITFKNDNLQQAISNLRTEFPNVSILYGPMVNGPYGNIALKACCGIGGKYNYDDKRFCGSRGVPVCSNPDKYIFWDGLHFTQEASARIERILIQPALTTLNYGVTDVGNSIKVLPWGPLLPAARLPYGQTFPGRPTGRWGDGLIDFDYAAADFGFPTITPYLSRNSSSSNAVIFSVARSPVLDHIFFRLRGVKIPPYAVPLSVQLSWFKTHLRSICSTPTGCADRLGNSLVLLGDIEANDIGYANDPAAYDDLGCLKSVNDLITFKNDNLQQAMSNLRREFPNVSILYGPLVDGPYGNITLKACCGIGGQYYYDDKRFCGSRGVPVCSNPDEYVFWDGLHFTQEASARIERILIQPALATLNCAS</sequence>
<evidence type="ECO:0000256" key="4">
    <source>
        <dbReference type="ARBA" id="ARBA00023180"/>
    </source>
</evidence>
<dbReference type="GO" id="GO:0016788">
    <property type="term" value="F:hydrolase activity, acting on ester bonds"/>
    <property type="evidence" value="ECO:0007669"/>
    <property type="project" value="InterPro"/>
</dbReference>
<keyword evidence="3" id="KW-0378">Hydrolase</keyword>
<evidence type="ECO:0000256" key="2">
    <source>
        <dbReference type="ARBA" id="ARBA00022729"/>
    </source>
</evidence>